<keyword evidence="4" id="KW-1185">Reference proteome</keyword>
<evidence type="ECO:0000256" key="2">
    <source>
        <dbReference type="SAM" id="Phobius"/>
    </source>
</evidence>
<organism evidence="3 4">
    <name type="scientific">Allokutzneria oryzae</name>
    <dbReference type="NCBI Taxonomy" id="1378989"/>
    <lineage>
        <taxon>Bacteria</taxon>
        <taxon>Bacillati</taxon>
        <taxon>Actinomycetota</taxon>
        <taxon>Actinomycetes</taxon>
        <taxon>Pseudonocardiales</taxon>
        <taxon>Pseudonocardiaceae</taxon>
        <taxon>Allokutzneria</taxon>
    </lineage>
</organism>
<keyword evidence="2" id="KW-0812">Transmembrane</keyword>
<proteinExistence type="predicted"/>
<keyword evidence="2" id="KW-1133">Transmembrane helix</keyword>
<evidence type="ECO:0000256" key="1">
    <source>
        <dbReference type="SAM" id="MobiDB-lite"/>
    </source>
</evidence>
<reference evidence="3 4" key="1">
    <citation type="submission" date="2024-09" db="EMBL/GenBank/DDBJ databases">
        <authorList>
            <person name="Sun Q."/>
            <person name="Mori K."/>
        </authorList>
    </citation>
    <scope>NUCLEOTIDE SEQUENCE [LARGE SCALE GENOMIC DNA]</scope>
    <source>
        <strain evidence="3 4">TBRC 7907</strain>
    </source>
</reference>
<name>A0ABV6A273_9PSEU</name>
<evidence type="ECO:0008006" key="5">
    <source>
        <dbReference type="Google" id="ProtNLM"/>
    </source>
</evidence>
<feature type="compositionally biased region" description="Basic and acidic residues" evidence="1">
    <location>
        <begin position="17"/>
        <end position="29"/>
    </location>
</feature>
<dbReference type="EMBL" id="JBHLZU010000020">
    <property type="protein sequence ID" value="MFB9907255.1"/>
    <property type="molecule type" value="Genomic_DNA"/>
</dbReference>
<feature type="compositionally biased region" description="Basic and acidic residues" evidence="1">
    <location>
        <begin position="74"/>
        <end position="87"/>
    </location>
</feature>
<protein>
    <recommendedName>
        <fullName evidence="5">Secreted protein</fullName>
    </recommendedName>
</protein>
<feature type="region of interest" description="Disordered" evidence="1">
    <location>
        <begin position="1"/>
        <end position="29"/>
    </location>
</feature>
<comment type="caution">
    <text evidence="3">The sequence shown here is derived from an EMBL/GenBank/DDBJ whole genome shotgun (WGS) entry which is preliminary data.</text>
</comment>
<dbReference type="Proteomes" id="UP001589693">
    <property type="component" value="Unassembled WGS sequence"/>
</dbReference>
<keyword evidence="2" id="KW-0472">Membrane</keyword>
<evidence type="ECO:0000313" key="4">
    <source>
        <dbReference type="Proteomes" id="UP001589693"/>
    </source>
</evidence>
<gene>
    <name evidence="3" type="ORF">ACFFQA_25245</name>
</gene>
<feature type="region of interest" description="Disordered" evidence="1">
    <location>
        <begin position="60"/>
        <end position="95"/>
    </location>
</feature>
<dbReference type="RefSeq" id="WP_377857053.1">
    <property type="nucleotide sequence ID" value="NZ_JBHLZU010000020.1"/>
</dbReference>
<feature type="transmembrane region" description="Helical" evidence="2">
    <location>
        <begin position="32"/>
        <end position="51"/>
    </location>
</feature>
<accession>A0ABV6A273</accession>
<sequence length="95" mass="9981">MTTGYDGTVALVAQEPPKPDDPGGRGEDFGKAAPVGLLLLILFFVAVAFLARSMNKHLRRVPASFDKPGANEPEASKPEEGKEEEKPGNGATTSS</sequence>
<evidence type="ECO:0000313" key="3">
    <source>
        <dbReference type="EMBL" id="MFB9907255.1"/>
    </source>
</evidence>